<proteinExistence type="predicted"/>
<comment type="caution">
    <text evidence="1">The sequence shown here is derived from an EMBL/GenBank/DDBJ whole genome shotgun (WGS) entry which is preliminary data.</text>
</comment>
<name>A0A2J4QCM1_9ENTR</name>
<reference evidence="1 2" key="1">
    <citation type="submission" date="2017-11" db="EMBL/GenBank/DDBJ databases">
        <authorList>
            <person name="Han C.G."/>
        </authorList>
    </citation>
    <scope>NUCLEOTIDE SEQUENCE [LARGE SCALE GENOMIC DNA]</scope>
    <source>
        <strain evidence="1 2">A11</strain>
    </source>
</reference>
<dbReference type="Proteomes" id="UP000234505">
    <property type="component" value="Unassembled WGS sequence"/>
</dbReference>
<sequence length="73" mass="8287">CYAVPSPKDMWSVRLREFGARFGALADLYIFKREPRFLGPLIPIPALQEVPDGAQSYPAVTPQQLLELQKKEK</sequence>
<protein>
    <submittedName>
        <fullName evidence="1">Vancomycin high temperature exclusion protein</fullName>
    </submittedName>
</protein>
<accession>A0A2J4QCM1</accession>
<gene>
    <name evidence="1" type="ORF">CWN50_25330</name>
</gene>
<evidence type="ECO:0000313" key="1">
    <source>
        <dbReference type="EMBL" id="PLL28800.1"/>
    </source>
</evidence>
<feature type="non-terminal residue" evidence="1">
    <location>
        <position position="1"/>
    </location>
</feature>
<dbReference type="AlphaFoldDB" id="A0A2J4QCM1"/>
<evidence type="ECO:0000313" key="2">
    <source>
        <dbReference type="Proteomes" id="UP000234505"/>
    </source>
</evidence>
<dbReference type="EMBL" id="PIDS01001131">
    <property type="protein sequence ID" value="PLL28800.1"/>
    <property type="molecule type" value="Genomic_DNA"/>
</dbReference>
<organism evidence="1 2">
    <name type="scientific">Klebsiella michiganensis</name>
    <dbReference type="NCBI Taxonomy" id="1134687"/>
    <lineage>
        <taxon>Bacteria</taxon>
        <taxon>Pseudomonadati</taxon>
        <taxon>Pseudomonadota</taxon>
        <taxon>Gammaproteobacteria</taxon>
        <taxon>Enterobacterales</taxon>
        <taxon>Enterobacteriaceae</taxon>
        <taxon>Klebsiella/Raoultella group</taxon>
        <taxon>Klebsiella</taxon>
    </lineage>
</organism>
<reference evidence="1 2" key="2">
    <citation type="submission" date="2018-01" db="EMBL/GenBank/DDBJ databases">
        <title>Genomic study of Klebsiella pneumoniae.</title>
        <authorList>
            <person name="Yang Y."/>
            <person name="Bicalho R."/>
        </authorList>
    </citation>
    <scope>NUCLEOTIDE SEQUENCE [LARGE SCALE GENOMIC DNA]</scope>
    <source>
        <strain evidence="1 2">A11</strain>
    </source>
</reference>